<evidence type="ECO:0000256" key="1">
    <source>
        <dbReference type="SAM" id="MobiDB-lite"/>
    </source>
</evidence>
<evidence type="ECO:0000313" key="3">
    <source>
        <dbReference type="Proteomes" id="UP000811609"/>
    </source>
</evidence>
<proteinExistence type="predicted"/>
<organism evidence="2 3">
    <name type="scientific">Carya illinoinensis</name>
    <name type="common">Pecan</name>
    <dbReference type="NCBI Taxonomy" id="32201"/>
    <lineage>
        <taxon>Eukaryota</taxon>
        <taxon>Viridiplantae</taxon>
        <taxon>Streptophyta</taxon>
        <taxon>Embryophyta</taxon>
        <taxon>Tracheophyta</taxon>
        <taxon>Spermatophyta</taxon>
        <taxon>Magnoliopsida</taxon>
        <taxon>eudicotyledons</taxon>
        <taxon>Gunneridae</taxon>
        <taxon>Pentapetalae</taxon>
        <taxon>rosids</taxon>
        <taxon>fabids</taxon>
        <taxon>Fagales</taxon>
        <taxon>Juglandaceae</taxon>
        <taxon>Carya</taxon>
    </lineage>
</organism>
<sequence length="78" mass="8970">MDQQGCLWRRRSAALRWKNRAPTSSCRNNPTPTSLPPFSPSSTWEMKNNQDLEATGSSKVRKQIVDVNLRWVTHLMSL</sequence>
<accession>A0A8T1N7W9</accession>
<dbReference type="Proteomes" id="UP000811609">
    <property type="component" value="Chromosome 15"/>
</dbReference>
<feature type="region of interest" description="Disordered" evidence="1">
    <location>
        <begin position="20"/>
        <end position="44"/>
    </location>
</feature>
<dbReference type="EMBL" id="CM031823">
    <property type="protein sequence ID" value="KAG6627816.1"/>
    <property type="molecule type" value="Genomic_DNA"/>
</dbReference>
<reference evidence="2" key="1">
    <citation type="submission" date="2020-12" db="EMBL/GenBank/DDBJ databases">
        <title>WGS assembly of Carya illinoinensis cv. Pawnee.</title>
        <authorList>
            <person name="Platts A."/>
            <person name="Shu S."/>
            <person name="Wright S."/>
            <person name="Barry K."/>
            <person name="Edger P."/>
            <person name="Pires J.C."/>
            <person name="Schmutz J."/>
        </authorList>
    </citation>
    <scope>NUCLEOTIDE SEQUENCE</scope>
    <source>
        <tissue evidence="2">Leaf</tissue>
    </source>
</reference>
<evidence type="ECO:0000313" key="2">
    <source>
        <dbReference type="EMBL" id="KAG6627816.1"/>
    </source>
</evidence>
<keyword evidence="3" id="KW-1185">Reference proteome</keyword>
<gene>
    <name evidence="2" type="ORF">CIPAW_15G155800</name>
</gene>
<name>A0A8T1N7W9_CARIL</name>
<protein>
    <submittedName>
        <fullName evidence="2">Uncharacterized protein</fullName>
    </submittedName>
</protein>
<comment type="caution">
    <text evidence="2">The sequence shown here is derived from an EMBL/GenBank/DDBJ whole genome shotgun (WGS) entry which is preliminary data.</text>
</comment>
<dbReference type="AlphaFoldDB" id="A0A8T1N7W9"/>